<evidence type="ECO:0000256" key="10">
    <source>
        <dbReference type="RuleBase" id="RU362123"/>
    </source>
</evidence>
<keyword evidence="4 10" id="KW-1003">Cell membrane</keyword>
<dbReference type="InterPro" id="IPR003538">
    <property type="entry name" value="TonB"/>
</dbReference>
<dbReference type="Gene3D" id="3.30.1150.10">
    <property type="match status" value="1"/>
</dbReference>
<dbReference type="InterPro" id="IPR006260">
    <property type="entry name" value="TonB/TolA_C"/>
</dbReference>
<dbReference type="PROSITE" id="PS52015">
    <property type="entry name" value="TONB_CTD"/>
    <property type="match status" value="1"/>
</dbReference>
<comment type="similarity">
    <text evidence="2 10">Belongs to the TonB family.</text>
</comment>
<keyword evidence="3 10" id="KW-0813">Transport</keyword>
<evidence type="ECO:0000256" key="4">
    <source>
        <dbReference type="ARBA" id="ARBA00022475"/>
    </source>
</evidence>
<organism evidence="13 14">
    <name type="scientific">Sphingomonas qilianensis</name>
    <dbReference type="NCBI Taxonomy" id="1736690"/>
    <lineage>
        <taxon>Bacteria</taxon>
        <taxon>Pseudomonadati</taxon>
        <taxon>Pseudomonadota</taxon>
        <taxon>Alphaproteobacteria</taxon>
        <taxon>Sphingomonadales</taxon>
        <taxon>Sphingomonadaceae</taxon>
        <taxon>Sphingomonas</taxon>
    </lineage>
</organism>
<evidence type="ECO:0000313" key="13">
    <source>
        <dbReference type="EMBL" id="MEN2787781.1"/>
    </source>
</evidence>
<feature type="transmembrane region" description="Helical" evidence="10">
    <location>
        <begin position="15"/>
        <end position="34"/>
    </location>
</feature>
<proteinExistence type="inferred from homology"/>
<evidence type="ECO:0000256" key="1">
    <source>
        <dbReference type="ARBA" id="ARBA00004383"/>
    </source>
</evidence>
<protein>
    <recommendedName>
        <fullName evidence="10">Protein TonB</fullName>
    </recommendedName>
</protein>
<keyword evidence="9 10" id="KW-0472">Membrane</keyword>
<feature type="region of interest" description="Disordered" evidence="11">
    <location>
        <begin position="56"/>
        <end position="84"/>
    </location>
</feature>
<keyword evidence="10" id="KW-0735">Signal-anchor</keyword>
<dbReference type="Pfam" id="PF03544">
    <property type="entry name" value="TonB_C"/>
    <property type="match status" value="1"/>
</dbReference>
<evidence type="ECO:0000256" key="2">
    <source>
        <dbReference type="ARBA" id="ARBA00006555"/>
    </source>
</evidence>
<dbReference type="InterPro" id="IPR037682">
    <property type="entry name" value="TonB_C"/>
</dbReference>
<accession>A0ABU9XW44</accession>
<evidence type="ECO:0000256" key="7">
    <source>
        <dbReference type="ARBA" id="ARBA00022927"/>
    </source>
</evidence>
<dbReference type="SUPFAM" id="SSF74653">
    <property type="entry name" value="TolA/TonB C-terminal domain"/>
    <property type="match status" value="1"/>
</dbReference>
<keyword evidence="14" id="KW-1185">Reference proteome</keyword>
<feature type="domain" description="TonB C-terminal" evidence="12">
    <location>
        <begin position="132"/>
        <end position="225"/>
    </location>
</feature>
<keyword evidence="7 10" id="KW-0653">Protein transport</keyword>
<evidence type="ECO:0000256" key="3">
    <source>
        <dbReference type="ARBA" id="ARBA00022448"/>
    </source>
</evidence>
<sequence>MYADRYDKPGIKPGALAIAIGLNGAIVAALIFSAPEIRKSIDKSFIARAIPLPLDPPPVSKPKPEAEIKPRMQQRAIDPPPRERPMVSDPIAPTNSDHFFEPGAPAMAGGVTGGSGTMKPPYTPPHIPLLVDARPDPRFAKAFQPAYPPGERRAEREGRVTVRVLIGIDGRVKQVELISAASDAFFAVTKEQALQKWRFTPATKDGVPQETWSTMSVRFVLDDAD</sequence>
<dbReference type="NCBIfam" id="TIGR01352">
    <property type="entry name" value="tonB_Cterm"/>
    <property type="match status" value="1"/>
</dbReference>
<dbReference type="Proteomes" id="UP001404104">
    <property type="component" value="Unassembled WGS sequence"/>
</dbReference>
<evidence type="ECO:0000256" key="6">
    <source>
        <dbReference type="ARBA" id="ARBA00022692"/>
    </source>
</evidence>
<gene>
    <name evidence="13" type="ORF">ABC969_15295</name>
</gene>
<evidence type="ECO:0000313" key="14">
    <source>
        <dbReference type="Proteomes" id="UP001404104"/>
    </source>
</evidence>
<evidence type="ECO:0000256" key="8">
    <source>
        <dbReference type="ARBA" id="ARBA00022989"/>
    </source>
</evidence>
<evidence type="ECO:0000256" key="5">
    <source>
        <dbReference type="ARBA" id="ARBA00022519"/>
    </source>
</evidence>
<comment type="subcellular location">
    <subcellularLocation>
        <location evidence="1 10">Cell inner membrane</location>
        <topology evidence="1 10">Single-pass membrane protein</topology>
        <orientation evidence="1 10">Periplasmic side</orientation>
    </subcellularLocation>
</comment>
<keyword evidence="5 10" id="KW-0997">Cell inner membrane</keyword>
<dbReference type="RefSeq" id="WP_345866017.1">
    <property type="nucleotide sequence ID" value="NZ_JBDIMF010000007.1"/>
</dbReference>
<dbReference type="PANTHER" id="PTHR33446">
    <property type="entry name" value="PROTEIN TONB-RELATED"/>
    <property type="match status" value="1"/>
</dbReference>
<comment type="caution">
    <text evidence="13">The sequence shown here is derived from an EMBL/GenBank/DDBJ whole genome shotgun (WGS) entry which is preliminary data.</text>
</comment>
<keyword evidence="8 10" id="KW-1133">Transmembrane helix</keyword>
<dbReference type="EMBL" id="JBDIMF010000007">
    <property type="protein sequence ID" value="MEN2787781.1"/>
    <property type="molecule type" value="Genomic_DNA"/>
</dbReference>
<evidence type="ECO:0000256" key="9">
    <source>
        <dbReference type="ARBA" id="ARBA00023136"/>
    </source>
</evidence>
<reference evidence="13 14" key="1">
    <citation type="submission" date="2024-05" db="EMBL/GenBank/DDBJ databases">
        <authorList>
            <person name="Liu Q."/>
            <person name="Xin Y.-H."/>
        </authorList>
    </citation>
    <scope>NUCLEOTIDE SEQUENCE [LARGE SCALE GENOMIC DNA]</scope>
    <source>
        <strain evidence="13 14">CGMCC 1.15349</strain>
    </source>
</reference>
<name>A0ABU9XW44_9SPHN</name>
<dbReference type="InterPro" id="IPR051045">
    <property type="entry name" value="TonB-dependent_transducer"/>
</dbReference>
<evidence type="ECO:0000259" key="12">
    <source>
        <dbReference type="PROSITE" id="PS52015"/>
    </source>
</evidence>
<comment type="function">
    <text evidence="10">Interacts with outer membrane receptor proteins that carry out high-affinity binding and energy dependent uptake into the periplasmic space of specific substrates. It could act to transduce energy from the cytoplasmic membrane to specific energy-requiring processes in the outer membrane, resulting in the release into the periplasm of ligands bound by these outer membrane proteins.</text>
</comment>
<dbReference type="PRINTS" id="PR01374">
    <property type="entry name" value="TONBPROTEIN"/>
</dbReference>
<keyword evidence="6 10" id="KW-0812">Transmembrane</keyword>
<evidence type="ECO:0000256" key="11">
    <source>
        <dbReference type="SAM" id="MobiDB-lite"/>
    </source>
</evidence>